<reference evidence="1 2" key="1">
    <citation type="submission" date="2014-03" db="EMBL/GenBank/DDBJ databases">
        <title>Bradyrhizobium valentinum sp. nov., isolated from effective nodules of Lupinus mariae-josephae, a lupine endemic of basic-lime soils in Eastern Spain.</title>
        <authorList>
            <person name="Duran D."/>
            <person name="Rey L."/>
            <person name="Navarro A."/>
            <person name="Busquets A."/>
            <person name="Imperial J."/>
            <person name="Ruiz-Argueso T."/>
        </authorList>
    </citation>
    <scope>NUCLEOTIDE SEQUENCE [LARGE SCALE GENOMIC DNA]</scope>
    <source>
        <strain evidence="1 2">Ro19</strain>
    </source>
</reference>
<dbReference type="Proteomes" id="UP000052023">
    <property type="component" value="Unassembled WGS sequence"/>
</dbReference>
<evidence type="ECO:0000313" key="2">
    <source>
        <dbReference type="Proteomes" id="UP000052023"/>
    </source>
</evidence>
<sequence length="63" mass="6754">MAVGISAIAPPPGARGLRRLPRRGGRALVRYDHARMPRDIADALPPSATDMFCTVMAGSPRVR</sequence>
<dbReference type="EMBL" id="LLYA01000162">
    <property type="protein sequence ID" value="KRR22686.1"/>
    <property type="molecule type" value="Genomic_DNA"/>
</dbReference>
<protein>
    <submittedName>
        <fullName evidence="1">Uncharacterized protein</fullName>
    </submittedName>
</protein>
<gene>
    <name evidence="1" type="ORF">CQ13_28255</name>
</gene>
<organism evidence="1 2">
    <name type="scientific">Bradyrhizobium retamae</name>
    <dbReference type="NCBI Taxonomy" id="1300035"/>
    <lineage>
        <taxon>Bacteria</taxon>
        <taxon>Pseudomonadati</taxon>
        <taxon>Pseudomonadota</taxon>
        <taxon>Alphaproteobacteria</taxon>
        <taxon>Hyphomicrobiales</taxon>
        <taxon>Nitrobacteraceae</taxon>
        <taxon>Bradyrhizobium</taxon>
    </lineage>
</organism>
<evidence type="ECO:0000313" key="1">
    <source>
        <dbReference type="EMBL" id="KRR22686.1"/>
    </source>
</evidence>
<name>A0A0R3MSV9_9BRAD</name>
<comment type="caution">
    <text evidence="1">The sequence shown here is derived from an EMBL/GenBank/DDBJ whole genome shotgun (WGS) entry which is preliminary data.</text>
</comment>
<proteinExistence type="predicted"/>
<accession>A0A0R3MSV9</accession>
<keyword evidence="2" id="KW-1185">Reference proteome</keyword>
<dbReference type="AlphaFoldDB" id="A0A0R3MSV9"/>